<proteinExistence type="predicted"/>
<organism evidence="1 2">
    <name type="scientific">Arctium lappa</name>
    <name type="common">Greater burdock</name>
    <name type="synonym">Lappa major</name>
    <dbReference type="NCBI Taxonomy" id="4217"/>
    <lineage>
        <taxon>Eukaryota</taxon>
        <taxon>Viridiplantae</taxon>
        <taxon>Streptophyta</taxon>
        <taxon>Embryophyta</taxon>
        <taxon>Tracheophyta</taxon>
        <taxon>Spermatophyta</taxon>
        <taxon>Magnoliopsida</taxon>
        <taxon>eudicotyledons</taxon>
        <taxon>Gunneridae</taxon>
        <taxon>Pentapetalae</taxon>
        <taxon>asterids</taxon>
        <taxon>campanulids</taxon>
        <taxon>Asterales</taxon>
        <taxon>Asteraceae</taxon>
        <taxon>Carduoideae</taxon>
        <taxon>Cardueae</taxon>
        <taxon>Arctiinae</taxon>
        <taxon>Arctium</taxon>
    </lineage>
</organism>
<comment type="caution">
    <text evidence="1">The sequence shown here is derived from an EMBL/GenBank/DDBJ whole genome shotgun (WGS) entry which is preliminary data.</text>
</comment>
<protein>
    <submittedName>
        <fullName evidence="1">Uncharacterized protein</fullName>
    </submittedName>
</protein>
<name>A0ACB9CKE5_ARCLA</name>
<accession>A0ACB9CKE5</accession>
<reference evidence="2" key="1">
    <citation type="journal article" date="2022" name="Mol. Ecol. Resour.">
        <title>The genomes of chicory, endive, great burdock and yacon provide insights into Asteraceae palaeo-polyploidization history and plant inulin production.</title>
        <authorList>
            <person name="Fan W."/>
            <person name="Wang S."/>
            <person name="Wang H."/>
            <person name="Wang A."/>
            <person name="Jiang F."/>
            <person name="Liu H."/>
            <person name="Zhao H."/>
            <person name="Xu D."/>
            <person name="Zhang Y."/>
        </authorList>
    </citation>
    <scope>NUCLEOTIDE SEQUENCE [LARGE SCALE GENOMIC DNA]</scope>
    <source>
        <strain evidence="2">cv. Niubang</strain>
    </source>
</reference>
<dbReference type="EMBL" id="CM042050">
    <property type="protein sequence ID" value="KAI3734731.1"/>
    <property type="molecule type" value="Genomic_DNA"/>
</dbReference>
<evidence type="ECO:0000313" key="1">
    <source>
        <dbReference type="EMBL" id="KAI3734731.1"/>
    </source>
</evidence>
<sequence length="72" mass="8452">MESSKTSMESNFFNLNHGRKEEEGMMVRRKKGRRWLERKGRSTGHLQVSMEKKQKALLSSMGENEDDLEDSF</sequence>
<evidence type="ECO:0000313" key="2">
    <source>
        <dbReference type="Proteomes" id="UP001055879"/>
    </source>
</evidence>
<dbReference type="Proteomes" id="UP001055879">
    <property type="component" value="Linkage Group LG04"/>
</dbReference>
<keyword evidence="2" id="KW-1185">Reference proteome</keyword>
<gene>
    <name evidence="1" type="ORF">L6452_14207</name>
</gene>
<reference evidence="1 2" key="2">
    <citation type="journal article" date="2022" name="Mol. Ecol. Resour.">
        <title>The genomes of chicory, endive, great burdock and yacon provide insights into Asteraceae paleo-polyploidization history and plant inulin production.</title>
        <authorList>
            <person name="Fan W."/>
            <person name="Wang S."/>
            <person name="Wang H."/>
            <person name="Wang A."/>
            <person name="Jiang F."/>
            <person name="Liu H."/>
            <person name="Zhao H."/>
            <person name="Xu D."/>
            <person name="Zhang Y."/>
        </authorList>
    </citation>
    <scope>NUCLEOTIDE SEQUENCE [LARGE SCALE GENOMIC DNA]</scope>
    <source>
        <strain evidence="2">cv. Niubang</strain>
    </source>
</reference>